<name>X1B623_9ZZZZ</name>
<accession>X1B623</accession>
<keyword evidence="1" id="KW-0812">Transmembrane</keyword>
<feature type="transmembrane region" description="Helical" evidence="1">
    <location>
        <begin position="211"/>
        <end position="228"/>
    </location>
</feature>
<dbReference type="EMBL" id="BART01017350">
    <property type="protein sequence ID" value="GAG76762.1"/>
    <property type="molecule type" value="Genomic_DNA"/>
</dbReference>
<dbReference type="AlphaFoldDB" id="X1B623"/>
<reference evidence="2" key="1">
    <citation type="journal article" date="2014" name="Front. Microbiol.">
        <title>High frequency of phylogenetically diverse reductive dehalogenase-homologous genes in deep subseafloor sedimentary metagenomes.</title>
        <authorList>
            <person name="Kawai M."/>
            <person name="Futagami T."/>
            <person name="Toyoda A."/>
            <person name="Takaki Y."/>
            <person name="Nishi S."/>
            <person name="Hori S."/>
            <person name="Arai W."/>
            <person name="Tsubouchi T."/>
            <person name="Morono Y."/>
            <person name="Uchiyama I."/>
            <person name="Ito T."/>
            <person name="Fujiyama A."/>
            <person name="Inagaki F."/>
            <person name="Takami H."/>
        </authorList>
    </citation>
    <scope>NUCLEOTIDE SEQUENCE</scope>
    <source>
        <strain evidence="2">Expedition CK06-06</strain>
    </source>
</reference>
<protein>
    <submittedName>
        <fullName evidence="2">Uncharacterized protein</fullName>
    </submittedName>
</protein>
<comment type="caution">
    <text evidence="2">The sequence shown here is derived from an EMBL/GenBank/DDBJ whole genome shotgun (WGS) entry which is preliminary data.</text>
</comment>
<proteinExistence type="predicted"/>
<keyword evidence="1" id="KW-1133">Transmembrane helix</keyword>
<keyword evidence="1" id="KW-0472">Membrane</keyword>
<feature type="transmembrane region" description="Helical" evidence="1">
    <location>
        <begin position="234"/>
        <end position="255"/>
    </location>
</feature>
<organism evidence="2">
    <name type="scientific">marine sediment metagenome</name>
    <dbReference type="NCBI Taxonomy" id="412755"/>
    <lineage>
        <taxon>unclassified sequences</taxon>
        <taxon>metagenomes</taxon>
        <taxon>ecological metagenomes</taxon>
    </lineage>
</organism>
<evidence type="ECO:0000256" key="1">
    <source>
        <dbReference type="SAM" id="Phobius"/>
    </source>
</evidence>
<gene>
    <name evidence="2" type="ORF">S01H4_33057</name>
</gene>
<feature type="transmembrane region" description="Helical" evidence="1">
    <location>
        <begin position="183"/>
        <end position="204"/>
    </location>
</feature>
<sequence>MFKSLYIMDENGLLLYSKNFMKHQYDENILIGFFTSIANFSREALGGVVKNLNLGQNNKLILLPNTEERLLGAAIVGDNDNEELISRILKNVLQDFIDTYSPEYEIEKILEEEMQHIVDSNLSDNILHSPLKRLILSWIIVGPLIYPLILLSIYATNFIYLILDLNRFLTQEFLFTRFLPALILLSIFNIIILFLIPNFVLGYLSPNRKIAFLNSIIYVGVSITLYFYSSEPNFAYIVISNLSLAVIFSLFFLFVGTRYSSRKFLTK</sequence>
<feature type="transmembrane region" description="Helical" evidence="1">
    <location>
        <begin position="135"/>
        <end position="163"/>
    </location>
</feature>
<evidence type="ECO:0000313" key="2">
    <source>
        <dbReference type="EMBL" id="GAG76762.1"/>
    </source>
</evidence>